<reference evidence="1 2" key="1">
    <citation type="journal article" date="2020" name="Nature">
        <title>Six reference-quality genomes reveal evolution of bat adaptations.</title>
        <authorList>
            <person name="Jebb D."/>
            <person name="Huang Z."/>
            <person name="Pippel M."/>
            <person name="Hughes G.M."/>
            <person name="Lavrichenko K."/>
            <person name="Devanna P."/>
            <person name="Winkler S."/>
            <person name="Jermiin L.S."/>
            <person name="Skirmuntt E.C."/>
            <person name="Katzourakis A."/>
            <person name="Burkitt-Gray L."/>
            <person name="Ray D.A."/>
            <person name="Sullivan K.A.M."/>
            <person name="Roscito J.G."/>
            <person name="Kirilenko B.M."/>
            <person name="Davalos L.M."/>
            <person name="Corthals A.P."/>
            <person name="Power M.L."/>
            <person name="Jones G."/>
            <person name="Ransome R.D."/>
            <person name="Dechmann D.K.N."/>
            <person name="Locatelli A.G."/>
            <person name="Puechmaille S.J."/>
            <person name="Fedrigo O."/>
            <person name="Jarvis E.D."/>
            <person name="Hiller M."/>
            <person name="Vernes S.C."/>
            <person name="Myers E.W."/>
            <person name="Teeling E.C."/>
        </authorList>
    </citation>
    <scope>NUCLEOTIDE SEQUENCE [LARGE SCALE GENOMIC DNA]</scope>
    <source>
        <strain evidence="1">MRouAeg1</strain>
        <tissue evidence="1">Muscle</tissue>
    </source>
</reference>
<protein>
    <submittedName>
        <fullName evidence="1">Uncharacterized protein</fullName>
    </submittedName>
</protein>
<comment type="caution">
    <text evidence="1">The sequence shown here is derived from an EMBL/GenBank/DDBJ whole genome shotgun (WGS) entry which is preliminary data.</text>
</comment>
<gene>
    <name evidence="1" type="ORF">HJG63_011473</name>
</gene>
<name>A0A7J8G9S5_ROUAE</name>
<accession>A0A7J8G9S5</accession>
<dbReference type="EMBL" id="JACASE010000006">
    <property type="protein sequence ID" value="KAF6456823.1"/>
    <property type="molecule type" value="Genomic_DNA"/>
</dbReference>
<organism evidence="1 2">
    <name type="scientific">Rousettus aegyptiacus</name>
    <name type="common">Egyptian fruit bat</name>
    <name type="synonym">Pteropus aegyptiacus</name>
    <dbReference type="NCBI Taxonomy" id="9407"/>
    <lineage>
        <taxon>Eukaryota</taxon>
        <taxon>Metazoa</taxon>
        <taxon>Chordata</taxon>
        <taxon>Craniata</taxon>
        <taxon>Vertebrata</taxon>
        <taxon>Euteleostomi</taxon>
        <taxon>Mammalia</taxon>
        <taxon>Eutheria</taxon>
        <taxon>Laurasiatheria</taxon>
        <taxon>Chiroptera</taxon>
        <taxon>Yinpterochiroptera</taxon>
        <taxon>Pteropodoidea</taxon>
        <taxon>Pteropodidae</taxon>
        <taxon>Rousettinae</taxon>
        <taxon>Rousettus</taxon>
    </lineage>
</organism>
<proteinExistence type="predicted"/>
<evidence type="ECO:0000313" key="1">
    <source>
        <dbReference type="EMBL" id="KAF6456823.1"/>
    </source>
</evidence>
<evidence type="ECO:0000313" key="2">
    <source>
        <dbReference type="Proteomes" id="UP000593571"/>
    </source>
</evidence>
<sequence length="131" mass="14890">MFTRECRHGPILEPTCVCINTHVCTHTNTSQSHVLSHIICSCIFIYVHRCTCEDHAHVLTHRFTHSTRMHVFTWAHTSLDFCSHPLFTFSHVGTHVGMSMHTRKNSQVLLSSPKDVVTNGLIPILDMTRLG</sequence>
<dbReference type="Proteomes" id="UP000593571">
    <property type="component" value="Unassembled WGS sequence"/>
</dbReference>
<dbReference type="AlphaFoldDB" id="A0A7J8G9S5"/>
<keyword evidence="2" id="KW-1185">Reference proteome</keyword>